<organism evidence="3 4">
    <name type="scientific">Orbilia ellipsospora</name>
    <dbReference type="NCBI Taxonomy" id="2528407"/>
    <lineage>
        <taxon>Eukaryota</taxon>
        <taxon>Fungi</taxon>
        <taxon>Dikarya</taxon>
        <taxon>Ascomycota</taxon>
        <taxon>Pezizomycotina</taxon>
        <taxon>Orbiliomycetes</taxon>
        <taxon>Orbiliales</taxon>
        <taxon>Orbiliaceae</taxon>
        <taxon>Orbilia</taxon>
    </lineage>
</organism>
<accession>A0AAV9XAC3</accession>
<dbReference type="Pfam" id="PF22980">
    <property type="entry name" value="Myb_DNA-bind_8"/>
    <property type="match status" value="1"/>
</dbReference>
<dbReference type="Proteomes" id="UP001365542">
    <property type="component" value="Unassembled WGS sequence"/>
</dbReference>
<evidence type="ECO:0000313" key="3">
    <source>
        <dbReference type="EMBL" id="KAK6538921.1"/>
    </source>
</evidence>
<sequence>MSRHHPAPDSDTMKELILMQAIINAYNLPPKFDLAAKALKITAGAASSRYSRIKKKIEAAGEMYPLYQVGPDGKHLNPRRGRPPKKLKIAVPVKPLIITQVEDDENNDENDELKIFLNTTKGSGSQMAKSYDHDEEYEEGEDDDVYRKVKSEFEEERNQFEASEDKVEPIESEIYSE</sequence>
<feature type="compositionally biased region" description="Basic and acidic residues" evidence="1">
    <location>
        <begin position="145"/>
        <end position="169"/>
    </location>
</feature>
<feature type="region of interest" description="Disordered" evidence="1">
    <location>
        <begin position="122"/>
        <end position="177"/>
    </location>
</feature>
<dbReference type="AlphaFoldDB" id="A0AAV9XAC3"/>
<feature type="compositionally biased region" description="Acidic residues" evidence="1">
    <location>
        <begin position="133"/>
        <end position="144"/>
    </location>
</feature>
<proteinExistence type="predicted"/>
<evidence type="ECO:0000313" key="4">
    <source>
        <dbReference type="Proteomes" id="UP001365542"/>
    </source>
</evidence>
<evidence type="ECO:0000259" key="2">
    <source>
        <dbReference type="Pfam" id="PF22980"/>
    </source>
</evidence>
<protein>
    <recommendedName>
        <fullName evidence="2">Myb-like DNA-binding domain-containing protein</fullName>
    </recommendedName>
</protein>
<dbReference type="InterPro" id="IPR054505">
    <property type="entry name" value="Myb_DNA-bind_8"/>
</dbReference>
<reference evidence="3 4" key="1">
    <citation type="submission" date="2019-10" db="EMBL/GenBank/DDBJ databases">
        <authorList>
            <person name="Palmer J.M."/>
        </authorList>
    </citation>
    <scope>NUCLEOTIDE SEQUENCE [LARGE SCALE GENOMIC DNA]</scope>
    <source>
        <strain evidence="3 4">TWF694</strain>
    </source>
</reference>
<keyword evidence="4" id="KW-1185">Reference proteome</keyword>
<gene>
    <name evidence="3" type="ORF">TWF694_010475</name>
</gene>
<evidence type="ECO:0000256" key="1">
    <source>
        <dbReference type="SAM" id="MobiDB-lite"/>
    </source>
</evidence>
<feature type="domain" description="Myb-like DNA-binding" evidence="2">
    <location>
        <begin position="27"/>
        <end position="58"/>
    </location>
</feature>
<comment type="caution">
    <text evidence="3">The sequence shown here is derived from an EMBL/GenBank/DDBJ whole genome shotgun (WGS) entry which is preliminary data.</text>
</comment>
<name>A0AAV9XAC3_9PEZI</name>
<dbReference type="EMBL" id="JAVHJO010000007">
    <property type="protein sequence ID" value="KAK6538921.1"/>
    <property type="molecule type" value="Genomic_DNA"/>
</dbReference>